<evidence type="ECO:0000313" key="2">
    <source>
        <dbReference type="Proteomes" id="UP001239111"/>
    </source>
</evidence>
<evidence type="ECO:0000313" key="1">
    <source>
        <dbReference type="EMBL" id="KAJ8683186.1"/>
    </source>
</evidence>
<name>A0ACC2PK45_9HYME</name>
<protein>
    <submittedName>
        <fullName evidence="1">Uncharacterized protein</fullName>
    </submittedName>
</protein>
<gene>
    <name evidence="1" type="ORF">QAD02_018978</name>
</gene>
<proteinExistence type="predicted"/>
<keyword evidence="2" id="KW-1185">Reference proteome</keyword>
<reference evidence="1" key="1">
    <citation type="submission" date="2023-04" db="EMBL/GenBank/DDBJ databases">
        <title>A chromosome-level genome assembly of the parasitoid wasp Eretmocerus hayati.</title>
        <authorList>
            <person name="Zhong Y."/>
            <person name="Liu S."/>
            <person name="Liu Y."/>
        </authorList>
    </citation>
    <scope>NUCLEOTIDE SEQUENCE</scope>
    <source>
        <strain evidence="1">ZJU_SS_LIU_2023</strain>
    </source>
</reference>
<accession>A0ACC2PK45</accession>
<dbReference type="Proteomes" id="UP001239111">
    <property type="component" value="Chromosome 1"/>
</dbReference>
<dbReference type="EMBL" id="CM056741">
    <property type="protein sequence ID" value="KAJ8683186.1"/>
    <property type="molecule type" value="Genomic_DNA"/>
</dbReference>
<sequence length="225" mass="24883">MKSEKKLQQNLKLNATKNNFKEIPERTQLSPCEGKERSLDFPSSRLKCNPRLNTKIRSTDSLQGRKNKFTWCGSCKSNSKSNTKRTTSTSPLRRATRSSLSADSAIIATDSSSKISLNVSKYSPCASRLARQSSPRSLKSEGSVPSPESPLHVSTRATSPLQRRSTISPSSEFKSLSRSTEILSIDGINSSCKFHESTRATAPASAIELNLERDKRTSKYRSPPR</sequence>
<comment type="caution">
    <text evidence="1">The sequence shown here is derived from an EMBL/GenBank/DDBJ whole genome shotgun (WGS) entry which is preliminary data.</text>
</comment>
<organism evidence="1 2">
    <name type="scientific">Eretmocerus hayati</name>
    <dbReference type="NCBI Taxonomy" id="131215"/>
    <lineage>
        <taxon>Eukaryota</taxon>
        <taxon>Metazoa</taxon>
        <taxon>Ecdysozoa</taxon>
        <taxon>Arthropoda</taxon>
        <taxon>Hexapoda</taxon>
        <taxon>Insecta</taxon>
        <taxon>Pterygota</taxon>
        <taxon>Neoptera</taxon>
        <taxon>Endopterygota</taxon>
        <taxon>Hymenoptera</taxon>
        <taxon>Apocrita</taxon>
        <taxon>Proctotrupomorpha</taxon>
        <taxon>Chalcidoidea</taxon>
        <taxon>Aphelinidae</taxon>
        <taxon>Aphelininae</taxon>
        <taxon>Eretmocerus</taxon>
    </lineage>
</organism>